<dbReference type="Proteomes" id="UP001190700">
    <property type="component" value="Unassembled WGS sequence"/>
</dbReference>
<name>A0AAE0FFY0_9CHLO</name>
<dbReference type="AlphaFoldDB" id="A0AAE0FFY0"/>
<feature type="compositionally biased region" description="Basic and acidic residues" evidence="1">
    <location>
        <begin position="73"/>
        <end position="89"/>
    </location>
</feature>
<proteinExistence type="predicted"/>
<protein>
    <submittedName>
        <fullName evidence="2">Uncharacterized protein</fullName>
    </submittedName>
</protein>
<evidence type="ECO:0000313" key="3">
    <source>
        <dbReference type="Proteomes" id="UP001190700"/>
    </source>
</evidence>
<evidence type="ECO:0000256" key="1">
    <source>
        <dbReference type="SAM" id="MobiDB-lite"/>
    </source>
</evidence>
<feature type="region of interest" description="Disordered" evidence="1">
    <location>
        <begin position="39"/>
        <end position="89"/>
    </location>
</feature>
<feature type="compositionally biased region" description="Gly residues" evidence="1">
    <location>
        <begin position="40"/>
        <end position="51"/>
    </location>
</feature>
<evidence type="ECO:0000313" key="2">
    <source>
        <dbReference type="EMBL" id="KAK3259000.1"/>
    </source>
</evidence>
<comment type="caution">
    <text evidence="2">The sequence shown here is derived from an EMBL/GenBank/DDBJ whole genome shotgun (WGS) entry which is preliminary data.</text>
</comment>
<gene>
    <name evidence="2" type="ORF">CYMTET_31983</name>
</gene>
<keyword evidence="3" id="KW-1185">Reference proteome</keyword>
<sequence length="114" mass="11955">MDVTTGQWRAVGKMDTKRDGRKMMARTIWRRWMMDVATGQQGGGGRMGNGRNGAARYSGAGAAHSRAIGGNDGHQRFGDGGSEEGRGQRAVEAVADGNKRTAGAAVVQGGTFTQ</sequence>
<reference evidence="2 3" key="1">
    <citation type="journal article" date="2015" name="Genome Biol. Evol.">
        <title>Comparative Genomics of a Bacterivorous Green Alga Reveals Evolutionary Causalities and Consequences of Phago-Mixotrophic Mode of Nutrition.</title>
        <authorList>
            <person name="Burns J.A."/>
            <person name="Paasch A."/>
            <person name="Narechania A."/>
            <person name="Kim E."/>
        </authorList>
    </citation>
    <scope>NUCLEOTIDE SEQUENCE [LARGE SCALE GENOMIC DNA]</scope>
    <source>
        <strain evidence="2 3">PLY_AMNH</strain>
    </source>
</reference>
<organism evidence="2 3">
    <name type="scientific">Cymbomonas tetramitiformis</name>
    <dbReference type="NCBI Taxonomy" id="36881"/>
    <lineage>
        <taxon>Eukaryota</taxon>
        <taxon>Viridiplantae</taxon>
        <taxon>Chlorophyta</taxon>
        <taxon>Pyramimonadophyceae</taxon>
        <taxon>Pyramimonadales</taxon>
        <taxon>Pyramimonadaceae</taxon>
        <taxon>Cymbomonas</taxon>
    </lineage>
</organism>
<dbReference type="EMBL" id="LGRX02019087">
    <property type="protein sequence ID" value="KAK3259000.1"/>
    <property type="molecule type" value="Genomic_DNA"/>
</dbReference>
<accession>A0AAE0FFY0</accession>